<sequence length="55" mass="6267">MNFTKGKGFGMDRVYNEWFYRVRAKILPISGSLIHQTAVEMAKNLGKNNFKTSNG</sequence>
<dbReference type="InterPro" id="IPR009057">
    <property type="entry name" value="Homeodomain-like_sf"/>
</dbReference>
<dbReference type="GO" id="GO:0005634">
    <property type="term" value="C:nucleus"/>
    <property type="evidence" value="ECO:0007669"/>
    <property type="project" value="UniProtKB-SubCell"/>
</dbReference>
<dbReference type="PROSITE" id="PS51253">
    <property type="entry name" value="HTH_CENPB"/>
    <property type="match status" value="1"/>
</dbReference>
<keyword evidence="5" id="KW-1185">Reference proteome</keyword>
<dbReference type="Gene3D" id="1.10.10.60">
    <property type="entry name" value="Homeodomain-like"/>
    <property type="match status" value="1"/>
</dbReference>
<gene>
    <name evidence="4" type="ORF">CINCED_3A016245</name>
</gene>
<dbReference type="Proteomes" id="UP000325440">
    <property type="component" value="Unassembled WGS sequence"/>
</dbReference>
<proteinExistence type="predicted"/>
<name>A0A5E4NFE8_9HEMI</name>
<evidence type="ECO:0000256" key="2">
    <source>
        <dbReference type="ARBA" id="ARBA00023125"/>
    </source>
</evidence>
<keyword evidence="4" id="KW-0371">Homeobox</keyword>
<comment type="subcellular location">
    <subcellularLocation>
        <location evidence="1">Nucleus</location>
    </subcellularLocation>
</comment>
<evidence type="ECO:0000259" key="3">
    <source>
        <dbReference type="PROSITE" id="PS51253"/>
    </source>
</evidence>
<dbReference type="SUPFAM" id="SSF46689">
    <property type="entry name" value="Homeodomain-like"/>
    <property type="match status" value="1"/>
</dbReference>
<evidence type="ECO:0000313" key="4">
    <source>
        <dbReference type="EMBL" id="VVC42393.1"/>
    </source>
</evidence>
<dbReference type="EMBL" id="CABPRJ010001950">
    <property type="protein sequence ID" value="VVC42393.1"/>
    <property type="molecule type" value="Genomic_DNA"/>
</dbReference>
<dbReference type="AlphaFoldDB" id="A0A5E4NFE8"/>
<accession>A0A5E4NFE8</accession>
<organism evidence="4 5">
    <name type="scientific">Cinara cedri</name>
    <dbReference type="NCBI Taxonomy" id="506608"/>
    <lineage>
        <taxon>Eukaryota</taxon>
        <taxon>Metazoa</taxon>
        <taxon>Ecdysozoa</taxon>
        <taxon>Arthropoda</taxon>
        <taxon>Hexapoda</taxon>
        <taxon>Insecta</taxon>
        <taxon>Pterygota</taxon>
        <taxon>Neoptera</taxon>
        <taxon>Paraneoptera</taxon>
        <taxon>Hemiptera</taxon>
        <taxon>Sternorrhyncha</taxon>
        <taxon>Aphidomorpha</taxon>
        <taxon>Aphidoidea</taxon>
        <taxon>Aphididae</taxon>
        <taxon>Lachninae</taxon>
        <taxon>Cinara</taxon>
    </lineage>
</organism>
<dbReference type="OrthoDB" id="10047893at2759"/>
<dbReference type="GO" id="GO:0003677">
    <property type="term" value="F:DNA binding"/>
    <property type="evidence" value="ECO:0007669"/>
    <property type="project" value="UniProtKB-KW"/>
</dbReference>
<dbReference type="InterPro" id="IPR006600">
    <property type="entry name" value="HTH_CenpB_DNA-bd_dom"/>
</dbReference>
<feature type="domain" description="HTH CENPB-type" evidence="3">
    <location>
        <begin position="1"/>
        <end position="55"/>
    </location>
</feature>
<evidence type="ECO:0000256" key="1">
    <source>
        <dbReference type="ARBA" id="ARBA00004123"/>
    </source>
</evidence>
<keyword evidence="2 4" id="KW-0238">DNA-binding</keyword>
<reference evidence="4 5" key="1">
    <citation type="submission" date="2019-08" db="EMBL/GenBank/DDBJ databases">
        <authorList>
            <person name="Alioto T."/>
            <person name="Alioto T."/>
            <person name="Gomez Garrido J."/>
        </authorList>
    </citation>
    <scope>NUCLEOTIDE SEQUENCE [LARGE SCALE GENOMIC DNA]</scope>
</reference>
<evidence type="ECO:0000313" key="5">
    <source>
        <dbReference type="Proteomes" id="UP000325440"/>
    </source>
</evidence>
<protein>
    <submittedName>
        <fullName evidence="4">Homeobox domain-like,HTH CenpB-type DNA-binding domain</fullName>
    </submittedName>
</protein>